<dbReference type="SUPFAM" id="SSF52172">
    <property type="entry name" value="CheY-like"/>
    <property type="match status" value="1"/>
</dbReference>
<dbReference type="Gene3D" id="3.40.50.2300">
    <property type="match status" value="1"/>
</dbReference>
<comment type="caution">
    <text evidence="5">The sequence shown here is derived from an EMBL/GenBank/DDBJ whole genome shotgun (WGS) entry which is preliminary data.</text>
</comment>
<evidence type="ECO:0000313" key="6">
    <source>
        <dbReference type="Proteomes" id="UP000290545"/>
    </source>
</evidence>
<dbReference type="PROSITE" id="PS50110">
    <property type="entry name" value="RESPONSE_REGULATORY"/>
    <property type="match status" value="1"/>
</dbReference>
<dbReference type="GO" id="GO:0003677">
    <property type="term" value="F:DNA binding"/>
    <property type="evidence" value="ECO:0007669"/>
    <property type="project" value="UniProtKB-KW"/>
</dbReference>
<evidence type="ECO:0000256" key="1">
    <source>
        <dbReference type="ARBA" id="ARBA00023125"/>
    </source>
</evidence>
<evidence type="ECO:0000313" key="5">
    <source>
        <dbReference type="EMBL" id="RXK85658.1"/>
    </source>
</evidence>
<dbReference type="PRINTS" id="PR00038">
    <property type="entry name" value="HTHLUXR"/>
</dbReference>
<gene>
    <name evidence="5" type="ORF">ESB13_02260</name>
</gene>
<evidence type="ECO:0000256" key="2">
    <source>
        <dbReference type="PROSITE-ProRule" id="PRU00169"/>
    </source>
</evidence>
<evidence type="ECO:0000259" key="3">
    <source>
        <dbReference type="PROSITE" id="PS50043"/>
    </source>
</evidence>
<dbReference type="InterPro" id="IPR039420">
    <property type="entry name" value="WalR-like"/>
</dbReference>
<keyword evidence="1" id="KW-0238">DNA-binding</keyword>
<proteinExistence type="predicted"/>
<dbReference type="InterPro" id="IPR000792">
    <property type="entry name" value="Tscrpt_reg_LuxR_C"/>
</dbReference>
<dbReference type="Pfam" id="PF00072">
    <property type="entry name" value="Response_reg"/>
    <property type="match status" value="1"/>
</dbReference>
<feature type="modified residue" description="4-aspartylphosphate" evidence="2">
    <location>
        <position position="64"/>
    </location>
</feature>
<feature type="domain" description="Response regulatory" evidence="4">
    <location>
        <begin position="11"/>
        <end position="129"/>
    </location>
</feature>
<dbReference type="RefSeq" id="WP_129001411.1">
    <property type="nucleotide sequence ID" value="NZ_SDHZ01000001.1"/>
</dbReference>
<dbReference type="PANTHER" id="PTHR43214:SF43">
    <property type="entry name" value="TWO-COMPONENT RESPONSE REGULATOR"/>
    <property type="match status" value="1"/>
</dbReference>
<protein>
    <submittedName>
        <fullName evidence="5">Response regulator transcription factor</fullName>
    </submittedName>
</protein>
<dbReference type="InterPro" id="IPR001789">
    <property type="entry name" value="Sig_transdc_resp-reg_receiver"/>
</dbReference>
<dbReference type="EMBL" id="SDHZ01000001">
    <property type="protein sequence ID" value="RXK85658.1"/>
    <property type="molecule type" value="Genomic_DNA"/>
</dbReference>
<dbReference type="CDD" id="cd06170">
    <property type="entry name" value="LuxR_C_like"/>
    <property type="match status" value="1"/>
</dbReference>
<keyword evidence="6" id="KW-1185">Reference proteome</keyword>
<keyword evidence="2" id="KW-0597">Phosphoprotein</keyword>
<dbReference type="GO" id="GO:0006355">
    <property type="term" value="P:regulation of DNA-templated transcription"/>
    <property type="evidence" value="ECO:0007669"/>
    <property type="project" value="InterPro"/>
</dbReference>
<dbReference type="PANTHER" id="PTHR43214">
    <property type="entry name" value="TWO-COMPONENT RESPONSE REGULATOR"/>
    <property type="match status" value="1"/>
</dbReference>
<dbReference type="OrthoDB" id="9797341at2"/>
<feature type="domain" description="HTH luxR-type" evidence="3">
    <location>
        <begin position="154"/>
        <end position="217"/>
    </location>
</feature>
<dbReference type="SMART" id="SM00448">
    <property type="entry name" value="REC"/>
    <property type="match status" value="1"/>
</dbReference>
<accession>A0A4Q1D9V1</accession>
<name>A0A4Q1D9V1_9BACT</name>
<dbReference type="SUPFAM" id="SSF46894">
    <property type="entry name" value="C-terminal effector domain of the bipartite response regulators"/>
    <property type="match status" value="1"/>
</dbReference>
<dbReference type="SMART" id="SM00421">
    <property type="entry name" value="HTH_LUXR"/>
    <property type="match status" value="1"/>
</dbReference>
<dbReference type="Proteomes" id="UP000290545">
    <property type="component" value="Unassembled WGS sequence"/>
</dbReference>
<dbReference type="PROSITE" id="PS00622">
    <property type="entry name" value="HTH_LUXR_1"/>
    <property type="match status" value="1"/>
</dbReference>
<evidence type="ECO:0000259" key="4">
    <source>
        <dbReference type="PROSITE" id="PS50110"/>
    </source>
</evidence>
<organism evidence="5 6">
    <name type="scientific">Filimonas effusa</name>
    <dbReference type="NCBI Taxonomy" id="2508721"/>
    <lineage>
        <taxon>Bacteria</taxon>
        <taxon>Pseudomonadati</taxon>
        <taxon>Bacteroidota</taxon>
        <taxon>Chitinophagia</taxon>
        <taxon>Chitinophagales</taxon>
        <taxon>Chitinophagaceae</taxon>
        <taxon>Filimonas</taxon>
    </lineage>
</organism>
<dbReference type="GO" id="GO:0000160">
    <property type="term" value="P:phosphorelay signal transduction system"/>
    <property type="evidence" value="ECO:0007669"/>
    <property type="project" value="InterPro"/>
</dbReference>
<sequence>MKQPINDLMVTIGVIEDDPKIRGNFQDYFKYDSQYKLSFSYHSLEHFLSEGQMHVEEPYITFLDISLPGISGLEAIPILKKSMPNTQLVVLSGNSDPDVVWNAITRGAKGYLLKPFSLSNIKANIQVVKNGGALLSPEIAHILIDRLGDEKPQKTYRLKFLTKREQDVLEQLLKGFTYKEIANVLSLSVTTINDHIKNIYKKMNVNSKAELLTVFLR</sequence>
<reference evidence="5 6" key="1">
    <citation type="submission" date="2019-01" db="EMBL/GenBank/DDBJ databases">
        <title>Filimonas sp. strain TTM-71.</title>
        <authorList>
            <person name="Chen W.-M."/>
        </authorList>
    </citation>
    <scope>NUCLEOTIDE SEQUENCE [LARGE SCALE GENOMIC DNA]</scope>
    <source>
        <strain evidence="5 6">TTM-71</strain>
    </source>
</reference>
<dbReference type="InterPro" id="IPR011006">
    <property type="entry name" value="CheY-like_superfamily"/>
</dbReference>
<dbReference type="AlphaFoldDB" id="A0A4Q1D9V1"/>
<dbReference type="Pfam" id="PF00196">
    <property type="entry name" value="GerE"/>
    <property type="match status" value="1"/>
</dbReference>
<dbReference type="PROSITE" id="PS50043">
    <property type="entry name" value="HTH_LUXR_2"/>
    <property type="match status" value="1"/>
</dbReference>
<dbReference type="InterPro" id="IPR016032">
    <property type="entry name" value="Sig_transdc_resp-reg_C-effctor"/>
</dbReference>